<name>A0A3G8MB71_9HYPH</name>
<dbReference type="SUPFAM" id="SSF82866">
    <property type="entry name" value="Multidrug efflux transporter AcrB transmembrane domain"/>
    <property type="match status" value="2"/>
</dbReference>
<feature type="transmembrane region" description="Helical" evidence="1">
    <location>
        <begin position="388"/>
        <end position="413"/>
    </location>
</feature>
<dbReference type="Pfam" id="PF00873">
    <property type="entry name" value="ACR_tran"/>
    <property type="match status" value="1"/>
</dbReference>
<geneLocation type="plasmid" evidence="3">
    <name>pgw6_1</name>
</geneLocation>
<feature type="transmembrane region" description="Helical" evidence="1">
    <location>
        <begin position="12"/>
        <end position="34"/>
    </location>
</feature>
<dbReference type="KEGG" id="mros:EHO51_18420"/>
<accession>A0A3G8MB71</accession>
<feature type="transmembrane region" description="Helical" evidence="1">
    <location>
        <begin position="460"/>
        <end position="483"/>
    </location>
</feature>
<reference evidence="2 3" key="1">
    <citation type="submission" date="2018-11" db="EMBL/GenBank/DDBJ databases">
        <title>Genome squencing of methanotrophic bacteria isolated from alkaline groundwater in Korea.</title>
        <authorList>
            <person name="Nguyen L.N."/>
        </authorList>
    </citation>
    <scope>NUCLEOTIDE SEQUENCE [LARGE SCALE GENOMIC DNA]</scope>
    <source>
        <strain evidence="2 3">GW6</strain>
        <plasmid evidence="3">pgw6_1</plasmid>
    </source>
</reference>
<feature type="transmembrane region" description="Helical" evidence="1">
    <location>
        <begin position="362"/>
        <end position="382"/>
    </location>
</feature>
<dbReference type="GO" id="GO:0042910">
    <property type="term" value="F:xenobiotic transmembrane transporter activity"/>
    <property type="evidence" value="ECO:0007669"/>
    <property type="project" value="TreeGrafter"/>
</dbReference>
<feature type="transmembrane region" description="Helical" evidence="1">
    <location>
        <begin position="986"/>
        <end position="1013"/>
    </location>
</feature>
<feature type="transmembrane region" description="Helical" evidence="1">
    <location>
        <begin position="954"/>
        <end position="974"/>
    </location>
</feature>
<keyword evidence="1" id="KW-0472">Membrane</keyword>
<dbReference type="Gene3D" id="3.30.2090.10">
    <property type="entry name" value="Multidrug efflux transporter AcrB TolC docking domain, DN and DC subdomains"/>
    <property type="match status" value="2"/>
</dbReference>
<proteinExistence type="predicted"/>
<dbReference type="Gene3D" id="1.20.1640.10">
    <property type="entry name" value="Multidrug efflux transporter AcrB transmembrane domain"/>
    <property type="match status" value="2"/>
</dbReference>
<dbReference type="Gene3D" id="3.30.70.1430">
    <property type="entry name" value="Multidrug efflux transporter AcrB pore domain"/>
    <property type="match status" value="2"/>
</dbReference>
<feature type="transmembrane region" description="Helical" evidence="1">
    <location>
        <begin position="857"/>
        <end position="876"/>
    </location>
</feature>
<evidence type="ECO:0000256" key="1">
    <source>
        <dbReference type="SAM" id="Phobius"/>
    </source>
</evidence>
<dbReference type="PRINTS" id="PR00702">
    <property type="entry name" value="ACRIFLAVINRP"/>
</dbReference>
<dbReference type="AlphaFoldDB" id="A0A3G8MB71"/>
<dbReference type="SUPFAM" id="SSF82714">
    <property type="entry name" value="Multidrug efflux transporter AcrB TolC docking domain, DN and DC subdomains"/>
    <property type="match status" value="2"/>
</dbReference>
<dbReference type="InterPro" id="IPR027463">
    <property type="entry name" value="AcrB_DN_DC_subdom"/>
</dbReference>
<keyword evidence="1" id="KW-1133">Transmembrane helix</keyword>
<feature type="transmembrane region" description="Helical" evidence="1">
    <location>
        <begin position="336"/>
        <end position="355"/>
    </location>
</feature>
<feature type="transmembrane region" description="Helical" evidence="1">
    <location>
        <begin position="883"/>
        <end position="903"/>
    </location>
</feature>
<evidence type="ECO:0000313" key="3">
    <source>
        <dbReference type="Proteomes" id="UP000273982"/>
    </source>
</evidence>
<feature type="transmembrane region" description="Helical" evidence="1">
    <location>
        <begin position="909"/>
        <end position="933"/>
    </location>
</feature>
<dbReference type="PANTHER" id="PTHR32063:SF24">
    <property type="entry name" value="CATION EFFLUX SYSTEM (ACRB_ACRD_ACRF FAMILY)"/>
    <property type="match status" value="1"/>
</dbReference>
<feature type="transmembrane region" description="Helical" evidence="1">
    <location>
        <begin position="527"/>
        <end position="547"/>
    </location>
</feature>
<dbReference type="EMBL" id="CP034087">
    <property type="protein sequence ID" value="AZG78814.1"/>
    <property type="molecule type" value="Genomic_DNA"/>
</dbReference>
<dbReference type="RefSeq" id="WP_124740324.1">
    <property type="nucleotide sequence ID" value="NZ_CP034087.1"/>
</dbReference>
<gene>
    <name evidence="2" type="ORF">EHO51_18420</name>
</gene>
<keyword evidence="1" id="KW-0812">Transmembrane</keyword>
<dbReference type="InterPro" id="IPR001036">
    <property type="entry name" value="Acrflvin-R"/>
</dbReference>
<dbReference type="GO" id="GO:0005886">
    <property type="term" value="C:plasma membrane"/>
    <property type="evidence" value="ECO:0007669"/>
    <property type="project" value="TreeGrafter"/>
</dbReference>
<dbReference type="Gene3D" id="3.30.70.1440">
    <property type="entry name" value="Multidrug efflux transporter AcrB pore domain"/>
    <property type="match status" value="1"/>
</dbReference>
<dbReference type="Gene3D" id="3.30.70.1320">
    <property type="entry name" value="Multidrug efflux transporter AcrB pore domain like"/>
    <property type="match status" value="1"/>
</dbReference>
<protein>
    <submittedName>
        <fullName evidence="2">Efflux RND transporter permease subunit</fullName>
    </submittedName>
</protein>
<dbReference type="PANTHER" id="PTHR32063">
    <property type="match status" value="1"/>
</dbReference>
<sequence>MSAKSSLGQFAIRNATAITFITVALCLAGIYSALQMPSSVFPQTNFPRCVVLIDNGVMPAQEMMATITRPIEEAMKDVPGTVSVRSATGRGSAEVNVFFNWQVDMLQAELQVNSRLAQVRSTLPATATTAVWRLTFAAFPIIGVSLTSSTHDITRLWEIARYDIKPRFLTVPGVARVDLVGGRAPEYHVVVDPLRLSAARLSLSQITDALVKTNLIAPTGLHEEDHTLYLTVVDGRVHDIDEIENVTVAVSNGRPFRVKDFARVERAPEPVFNVVTAEGVNAVLLNIRSQSNGSTLDIADGIANEIRALQRELPPGAKLSFFYDQSLLVRASVRSVWEAIFFGLILSIVIIYLFLKNWGTTLTAIVVIPVTVLITLAAMRVAGLSFNLMTLGGIAAAIGLVIDDAIVVVEAIYAKCATGVPRIEAICLAIAEIFRPLVASTLTPVVVFIPLVFLDGITGVFFRALALTMVVSLLTSLALAILLTPSLASWLVRDQGRERSHEDTGFLFAHIVRIYETALRFALQHKWSALTGCFLLILFGIVFYRSLENDFLPPMDEGGFVIDYHTPYGTSLTETNRQLLQAEEILRLTPEVESYSRRTGARLALALTESNKGDFLVKLKTSRKRSTDEIIAELRRKFRAAVPGVEWDFAGILSDLIGDLTWSPKPIEVKIFSTDAELLKRKASDIAAEIKQLKGVVDVFDGLVYAGPTLSLRVRSIAAQRFGLTPADVAAAVNTAMLGQQASSVLEGDRVVRIRVRVDNGSIGDVATLHELPLRAPDGSLIKLSQVADVIEIPSQLELRREDLRQNVAVTARLEGRDLGSAIVEIRERLSADKSLAPGMIEFGGLYQQQQESFRNLLLVLIVAVLLVFTVLLIEFGSFREPIAIVFGAVLALFGTVFLLWLTNTTLNVVSFLGAIIGVGIVAKNGILMLDLVDSVRSDRLSIEESLVLSGCRRLRPVLMTSLAAALGMLPMAYGVGSGADMLKPLALAVIGALCFSVMLSLIATPVVFCLMWKLTEKST</sequence>
<evidence type="ECO:0000313" key="2">
    <source>
        <dbReference type="EMBL" id="AZG78814.1"/>
    </source>
</evidence>
<feature type="transmembrane region" description="Helical" evidence="1">
    <location>
        <begin position="433"/>
        <end position="454"/>
    </location>
</feature>
<organism evidence="2 3">
    <name type="scientific">Methylocystis rosea</name>
    <dbReference type="NCBI Taxonomy" id="173366"/>
    <lineage>
        <taxon>Bacteria</taxon>
        <taxon>Pseudomonadati</taxon>
        <taxon>Pseudomonadota</taxon>
        <taxon>Alphaproteobacteria</taxon>
        <taxon>Hyphomicrobiales</taxon>
        <taxon>Methylocystaceae</taxon>
        <taxon>Methylocystis</taxon>
    </lineage>
</organism>
<dbReference type="SUPFAM" id="SSF82693">
    <property type="entry name" value="Multidrug efflux transporter AcrB pore domain, PN1, PN2, PC1 and PC2 subdomains"/>
    <property type="match status" value="3"/>
</dbReference>
<dbReference type="Proteomes" id="UP000273982">
    <property type="component" value="Plasmid pGW6_1"/>
</dbReference>
<keyword evidence="2" id="KW-0614">Plasmid</keyword>